<evidence type="ECO:0000313" key="5">
    <source>
        <dbReference type="EMBL" id="CAF1457188.1"/>
    </source>
</evidence>
<feature type="region of interest" description="Disordered" evidence="4">
    <location>
        <begin position="1"/>
        <end position="30"/>
    </location>
</feature>
<keyword evidence="2 3" id="KW-0802">TPR repeat</keyword>
<dbReference type="Gene3D" id="1.25.40.10">
    <property type="entry name" value="Tetratricopeptide repeat domain"/>
    <property type="match status" value="4"/>
</dbReference>
<dbReference type="InterPro" id="IPR019734">
    <property type="entry name" value="TPR_rpt"/>
</dbReference>
<feature type="repeat" description="TPR" evidence="3">
    <location>
        <begin position="847"/>
        <end position="880"/>
    </location>
</feature>
<dbReference type="SMART" id="SM00028">
    <property type="entry name" value="TPR"/>
    <property type="match status" value="11"/>
</dbReference>
<dbReference type="PRINTS" id="PR00381">
    <property type="entry name" value="KINESINLIGHT"/>
</dbReference>
<dbReference type="PROSITE" id="PS50005">
    <property type="entry name" value="TPR"/>
    <property type="match status" value="10"/>
</dbReference>
<dbReference type="PROSITE" id="PS50293">
    <property type="entry name" value="TPR_REGION"/>
    <property type="match status" value="8"/>
</dbReference>
<dbReference type="PROSITE" id="PS51996">
    <property type="entry name" value="TR_MART"/>
    <property type="match status" value="1"/>
</dbReference>
<dbReference type="Pfam" id="PF13181">
    <property type="entry name" value="TPR_8"/>
    <property type="match status" value="1"/>
</dbReference>
<protein>
    <recommendedName>
        <fullName evidence="8">UDP-N-acetylglucosamine--peptide N-acetylglucosaminyltransferase SPINDLY</fullName>
    </recommendedName>
</protein>
<dbReference type="AlphaFoldDB" id="A0A815Q3V5"/>
<feature type="compositionally biased region" description="Low complexity" evidence="4">
    <location>
        <begin position="21"/>
        <end position="30"/>
    </location>
</feature>
<dbReference type="SUPFAM" id="SSF56399">
    <property type="entry name" value="ADP-ribosylation"/>
    <property type="match status" value="1"/>
</dbReference>
<evidence type="ECO:0000256" key="1">
    <source>
        <dbReference type="ARBA" id="ARBA00022737"/>
    </source>
</evidence>
<feature type="repeat" description="TPR" evidence="3">
    <location>
        <begin position="553"/>
        <end position="586"/>
    </location>
</feature>
<feature type="repeat" description="TPR" evidence="3">
    <location>
        <begin position="595"/>
        <end position="628"/>
    </location>
</feature>
<feature type="repeat" description="TPR" evidence="3">
    <location>
        <begin position="721"/>
        <end position="754"/>
    </location>
</feature>
<evidence type="ECO:0000256" key="3">
    <source>
        <dbReference type="PROSITE-ProRule" id="PRU00339"/>
    </source>
</evidence>
<dbReference type="InterPro" id="IPR011990">
    <property type="entry name" value="TPR-like_helical_dom_sf"/>
</dbReference>
<dbReference type="SUPFAM" id="SSF48452">
    <property type="entry name" value="TPR-like"/>
    <property type="match status" value="2"/>
</dbReference>
<name>A0A815Q3V5_9BILA</name>
<sequence length="902" mass="102369">MGANQSKEVFEPVPGSSASNTPLTTTTTTPSIRQRIAQNYMLAWVDASIDQTNKDCQNKLTQLRAVVNNVTICTQPNECMQFFHKLNDEKVFVITSGSLGQYLVPEIHDMPNLDAIYIFCDNISDHQQWTKDRKKIKGVHNNMKDICDALKAAVKQVNQDSIPISFVTTNEVVSSNNLNQLEPNYMYTQIFKDILLEMEYDHKQAVKDLAMYYRRLYHDNTAQLKIIDEFEYNYCQEQAITWYTREYFTCQMLNCALRTLDADTIINMGVFIHDLHKQIVHLHEQQLPDYRGEPLVVYRGQGLSKTDFDKLIKTKGGLMSFDSFLSTTNDRNVSFMFADSALGDSNMMGILFIMTIDPRVSSAPFASINEISYFKAQEEEILFSMHTVFRIDAIKQIGNNDRLYEVELQLTADDDEQLRQLTNFISGEVGNARGLGRLGNLLLKTGHFDKAEELHKVLLEQPSNESDKGFYYNNLGTAKYHQGDYDQAIEYYEKALEIWEQTLPADHPSLATSYNNIGGVYVDMGEYSKALSFYEKALTIKEQTLPANHPSLATSYSNIGLVYYNMGEYSKALLFFEKALKIQEKILPSNHPDLATSYSNIGSVYNSIGEYSKALSYYEKALEIEEKTLPANHPSLATSYNNIGEAYMHTGKNSEALSFYEKALEIQEKTLPANHPSLATPYNNIGSVYMNMGEYLKALSFYEKAREIVEKTLPTNHHLLATSYSNIGGVYDNTGEYSKAFSFYEKALTIKEKTLPADHPSLATSYNNIGGVYADIREHSKALLFFEKALKIQEKTLPVYHPDLAASYNNTGSVYNSIGEYSKALSFFEKAHEIFEKTLPADHPSLATSYNNLGSLYYHTKEYSKALSYSKRALNILKASFPSNHPHLKSVKQSIKIVKKKL</sequence>
<feature type="repeat" description="TPR" evidence="3">
    <location>
        <begin position="679"/>
        <end position="712"/>
    </location>
</feature>
<organism evidence="5 7">
    <name type="scientific">Adineta steineri</name>
    <dbReference type="NCBI Taxonomy" id="433720"/>
    <lineage>
        <taxon>Eukaryota</taxon>
        <taxon>Metazoa</taxon>
        <taxon>Spiralia</taxon>
        <taxon>Gnathifera</taxon>
        <taxon>Rotifera</taxon>
        <taxon>Eurotatoria</taxon>
        <taxon>Bdelloidea</taxon>
        <taxon>Adinetida</taxon>
        <taxon>Adinetidae</taxon>
        <taxon>Adineta</taxon>
    </lineage>
</organism>
<keyword evidence="1" id="KW-0677">Repeat</keyword>
<feature type="repeat" description="TPR" evidence="3">
    <location>
        <begin position="805"/>
        <end position="838"/>
    </location>
</feature>
<evidence type="ECO:0000256" key="2">
    <source>
        <dbReference type="ARBA" id="ARBA00022803"/>
    </source>
</evidence>
<accession>A0A815Q3V5</accession>
<feature type="repeat" description="TPR" evidence="3">
    <location>
        <begin position="511"/>
        <end position="544"/>
    </location>
</feature>
<dbReference type="Proteomes" id="UP000663881">
    <property type="component" value="Unassembled WGS sequence"/>
</dbReference>
<evidence type="ECO:0000313" key="7">
    <source>
        <dbReference type="Proteomes" id="UP000663891"/>
    </source>
</evidence>
<dbReference type="Pfam" id="PF13424">
    <property type="entry name" value="TPR_12"/>
    <property type="match status" value="4"/>
</dbReference>
<dbReference type="EMBL" id="CAJNON010001376">
    <property type="protein sequence ID" value="CAF1457188.1"/>
    <property type="molecule type" value="Genomic_DNA"/>
</dbReference>
<evidence type="ECO:0008006" key="8">
    <source>
        <dbReference type="Google" id="ProtNLM"/>
    </source>
</evidence>
<dbReference type="PANTHER" id="PTHR45641">
    <property type="entry name" value="TETRATRICOPEPTIDE REPEAT PROTEIN (AFU_ORTHOLOGUE AFUA_6G03870)"/>
    <property type="match status" value="1"/>
</dbReference>
<feature type="repeat" description="TPR" evidence="3">
    <location>
        <begin position="763"/>
        <end position="796"/>
    </location>
</feature>
<reference evidence="5" key="1">
    <citation type="submission" date="2021-02" db="EMBL/GenBank/DDBJ databases">
        <authorList>
            <person name="Nowell W R."/>
        </authorList>
    </citation>
    <scope>NUCLEOTIDE SEQUENCE</scope>
</reference>
<dbReference type="Gene3D" id="3.90.176.10">
    <property type="entry name" value="Toxin ADP-ribosyltransferase, Chain A, domain 1"/>
    <property type="match status" value="1"/>
</dbReference>
<comment type="caution">
    <text evidence="5">The sequence shown here is derived from an EMBL/GenBank/DDBJ whole genome shotgun (WGS) entry which is preliminary data.</text>
</comment>
<dbReference type="Pfam" id="PF00515">
    <property type="entry name" value="TPR_1"/>
    <property type="match status" value="1"/>
</dbReference>
<evidence type="ECO:0000313" key="6">
    <source>
        <dbReference type="EMBL" id="CAF3778957.1"/>
    </source>
</evidence>
<gene>
    <name evidence="6" type="ORF">OKA104_LOCUS17263</name>
    <name evidence="5" type="ORF">VCS650_LOCUS39825</name>
</gene>
<dbReference type="PANTHER" id="PTHR45641:SF1">
    <property type="entry name" value="AAA+ ATPASE DOMAIN-CONTAINING PROTEIN"/>
    <property type="match status" value="1"/>
</dbReference>
<dbReference type="OrthoDB" id="66906at2759"/>
<evidence type="ECO:0000256" key="4">
    <source>
        <dbReference type="SAM" id="MobiDB-lite"/>
    </source>
</evidence>
<dbReference type="EMBL" id="CAJOAY010001023">
    <property type="protein sequence ID" value="CAF3778957.1"/>
    <property type="molecule type" value="Genomic_DNA"/>
</dbReference>
<dbReference type="Proteomes" id="UP000663891">
    <property type="component" value="Unassembled WGS sequence"/>
</dbReference>
<proteinExistence type="predicted"/>
<feature type="repeat" description="TPR" evidence="3">
    <location>
        <begin position="637"/>
        <end position="670"/>
    </location>
</feature>
<feature type="repeat" description="TPR" evidence="3">
    <location>
        <begin position="469"/>
        <end position="502"/>
    </location>
</feature>